<dbReference type="SUPFAM" id="SSF46785">
    <property type="entry name" value="Winged helix' DNA-binding domain"/>
    <property type="match status" value="1"/>
</dbReference>
<evidence type="ECO:0000256" key="4">
    <source>
        <dbReference type="ARBA" id="ARBA00023163"/>
    </source>
</evidence>
<feature type="domain" description="HTH lysR-type" evidence="5">
    <location>
        <begin position="6"/>
        <end position="63"/>
    </location>
</feature>
<accession>A0A9X2HK19</accession>
<name>A0A9X2HK19_9SPHN</name>
<dbReference type="InterPro" id="IPR000847">
    <property type="entry name" value="LysR_HTH_N"/>
</dbReference>
<dbReference type="Gene3D" id="3.40.190.10">
    <property type="entry name" value="Periplasmic binding protein-like II"/>
    <property type="match status" value="2"/>
</dbReference>
<keyword evidence="4" id="KW-0804">Transcription</keyword>
<dbReference type="PROSITE" id="PS50931">
    <property type="entry name" value="HTH_LYSR"/>
    <property type="match status" value="1"/>
</dbReference>
<dbReference type="PANTHER" id="PTHR30118:SF6">
    <property type="entry name" value="HTH-TYPE TRANSCRIPTIONAL REGULATOR LEUO"/>
    <property type="match status" value="1"/>
</dbReference>
<evidence type="ECO:0000259" key="5">
    <source>
        <dbReference type="PROSITE" id="PS50931"/>
    </source>
</evidence>
<sequence>MRYRALDTNLLVMLDLLLETRSITRTAEILGLTQPAVSAGLGRLRDHFSDELLVQVGRVNVATPLAERLRAPLTDVLARTDALITQRASFDPAKDMRAFSFLGSDYVATTFGGEILRDVAMAGPHLSAHLEMLGMQTIDDFERGKIDVVILPRQLAYADHPTAELFEERFVCAIWDQHPEIGDTISEAQYLAARHAVHPSGQGGRRLPILDQWFLKQSAIVRDVAIQVPSFAQVLPVLPGTPYVATIQRRLAEKLARQLPIRILPAPFDFPVLPIVMQWHRYLDQDEGVRWFRAKVIETVARLGL</sequence>
<evidence type="ECO:0000313" key="6">
    <source>
        <dbReference type="EMBL" id="MCP3731122.1"/>
    </source>
</evidence>
<proteinExistence type="inferred from homology"/>
<dbReference type="SUPFAM" id="SSF53850">
    <property type="entry name" value="Periplasmic binding protein-like II"/>
    <property type="match status" value="1"/>
</dbReference>
<dbReference type="EMBL" id="JAMLDX010000008">
    <property type="protein sequence ID" value="MCP3731122.1"/>
    <property type="molecule type" value="Genomic_DNA"/>
</dbReference>
<dbReference type="Gene3D" id="1.10.10.10">
    <property type="entry name" value="Winged helix-like DNA-binding domain superfamily/Winged helix DNA-binding domain"/>
    <property type="match status" value="1"/>
</dbReference>
<dbReference type="InterPro" id="IPR050389">
    <property type="entry name" value="LysR-type_TF"/>
</dbReference>
<dbReference type="GO" id="GO:0003700">
    <property type="term" value="F:DNA-binding transcription factor activity"/>
    <property type="evidence" value="ECO:0007669"/>
    <property type="project" value="InterPro"/>
</dbReference>
<organism evidence="6 7">
    <name type="scientific">Sphingomonas tagetis</name>
    <dbReference type="NCBI Taxonomy" id="2949092"/>
    <lineage>
        <taxon>Bacteria</taxon>
        <taxon>Pseudomonadati</taxon>
        <taxon>Pseudomonadota</taxon>
        <taxon>Alphaproteobacteria</taxon>
        <taxon>Sphingomonadales</taxon>
        <taxon>Sphingomonadaceae</taxon>
        <taxon>Sphingomonas</taxon>
    </lineage>
</organism>
<evidence type="ECO:0000256" key="3">
    <source>
        <dbReference type="ARBA" id="ARBA00023125"/>
    </source>
</evidence>
<reference evidence="6" key="1">
    <citation type="submission" date="2022-05" db="EMBL/GenBank/DDBJ databases">
        <title>Sphingomonas sp. strain MG17 Genome sequencing and assembly.</title>
        <authorList>
            <person name="Kim I."/>
        </authorList>
    </citation>
    <scope>NUCLEOTIDE SEQUENCE</scope>
    <source>
        <strain evidence="6">MG17</strain>
    </source>
</reference>
<dbReference type="InterPro" id="IPR036390">
    <property type="entry name" value="WH_DNA-bd_sf"/>
</dbReference>
<gene>
    <name evidence="6" type="ORF">M9978_11855</name>
</gene>
<dbReference type="GO" id="GO:0003677">
    <property type="term" value="F:DNA binding"/>
    <property type="evidence" value="ECO:0007669"/>
    <property type="project" value="UniProtKB-KW"/>
</dbReference>
<evidence type="ECO:0000313" key="7">
    <source>
        <dbReference type="Proteomes" id="UP001139451"/>
    </source>
</evidence>
<keyword evidence="7" id="KW-1185">Reference proteome</keyword>
<dbReference type="Proteomes" id="UP001139451">
    <property type="component" value="Unassembled WGS sequence"/>
</dbReference>
<dbReference type="PANTHER" id="PTHR30118">
    <property type="entry name" value="HTH-TYPE TRANSCRIPTIONAL REGULATOR LEUO-RELATED"/>
    <property type="match status" value="1"/>
</dbReference>
<dbReference type="Pfam" id="PF03466">
    <property type="entry name" value="LysR_substrate"/>
    <property type="match status" value="1"/>
</dbReference>
<evidence type="ECO:0000256" key="2">
    <source>
        <dbReference type="ARBA" id="ARBA00023015"/>
    </source>
</evidence>
<keyword evidence="3" id="KW-0238">DNA-binding</keyword>
<keyword evidence="2" id="KW-0805">Transcription regulation</keyword>
<dbReference type="InterPro" id="IPR005119">
    <property type="entry name" value="LysR_subst-bd"/>
</dbReference>
<dbReference type="AlphaFoldDB" id="A0A9X2HK19"/>
<evidence type="ECO:0000256" key="1">
    <source>
        <dbReference type="ARBA" id="ARBA00009437"/>
    </source>
</evidence>
<protein>
    <submittedName>
        <fullName evidence="6">LysR family transcriptional regulator</fullName>
    </submittedName>
</protein>
<comment type="similarity">
    <text evidence="1">Belongs to the LysR transcriptional regulatory family.</text>
</comment>
<dbReference type="RefSeq" id="WP_254293416.1">
    <property type="nucleotide sequence ID" value="NZ_JAMLDX010000008.1"/>
</dbReference>
<dbReference type="Pfam" id="PF00126">
    <property type="entry name" value="HTH_1"/>
    <property type="match status" value="1"/>
</dbReference>
<comment type="caution">
    <text evidence="6">The sequence shown here is derived from an EMBL/GenBank/DDBJ whole genome shotgun (WGS) entry which is preliminary data.</text>
</comment>
<dbReference type="InterPro" id="IPR036388">
    <property type="entry name" value="WH-like_DNA-bd_sf"/>
</dbReference>